<dbReference type="Gene3D" id="2.40.10.10">
    <property type="entry name" value="Trypsin-like serine proteases"/>
    <property type="match status" value="2"/>
</dbReference>
<evidence type="ECO:0000256" key="1">
    <source>
        <dbReference type="ARBA" id="ARBA00022825"/>
    </source>
</evidence>
<dbReference type="SUPFAM" id="SSF50494">
    <property type="entry name" value="Trypsin-like serine proteases"/>
    <property type="match status" value="1"/>
</dbReference>
<sequence length="497" mass="56235">MRLRNQLISLGIGLSLTLSPLTFSEKADASSSISLYMNGAKQQYDQQPIIKENRALVPIRAVSEGLGATVTYQSSDQTVRIKKDSINIYLKIGSKTAYINGVKRILDVPAQAVNNRVVVPLRFVGETLHAKVAYDSRNKSVHITGADFTKFVETNQEKVVTITKLKHGLPYINKGAGVVVSPSLVLTTQTAVNQAEGAYIETVKGEKVQVEGIVDMDLIENIALIKLASPLTIKPVNVHFSGVSKGQKAVAIDASKGTEVKVDGFENRLSEQLYTKTPYVNSFIGTPLFNYEGDVIGLSSELDLDNTIEYYESTSKVEKWKQYFSMNHSDIKTSGFFHKLPLNKMKTITDVLLGMDDVEVQSLQKGDIYVDSKFPYLSYKNDDTIAPGGYASFEFFRKERMLNRISYQYSSEKMTQKEATTLFNEMKARLEKLHGTPYKIDQDWNVNEENQYRDLYVHWLPKFNEEKPVVWLSVEEDTLNEAYRFELYYYYGGTYRK</sequence>
<dbReference type="RefSeq" id="WP_198768415.1">
    <property type="nucleotide sequence ID" value="NZ_JAEACF010000001.1"/>
</dbReference>
<keyword evidence="4" id="KW-1185">Reference proteome</keyword>
<accession>A0ABV2LEG9</accession>
<evidence type="ECO:0000313" key="4">
    <source>
        <dbReference type="Proteomes" id="UP001549097"/>
    </source>
</evidence>
<dbReference type="SUPFAM" id="SSF55383">
    <property type="entry name" value="Copper amine oxidase, domain N"/>
    <property type="match status" value="1"/>
</dbReference>
<feature type="domain" description="Copper amine oxidase-like N-terminal" evidence="2">
    <location>
        <begin position="37"/>
        <end position="143"/>
    </location>
</feature>
<dbReference type="Gene3D" id="3.30.457.10">
    <property type="entry name" value="Copper amine oxidase-like, N-terminal domain"/>
    <property type="match status" value="1"/>
</dbReference>
<dbReference type="InterPro" id="IPR036582">
    <property type="entry name" value="Mao_N_sf"/>
</dbReference>
<evidence type="ECO:0000313" key="3">
    <source>
        <dbReference type="EMBL" id="MET3726985.1"/>
    </source>
</evidence>
<keyword evidence="1" id="KW-0720">Serine protease</keyword>
<keyword evidence="1" id="KW-0378">Hydrolase</keyword>
<organism evidence="3 4">
    <name type="scientific">Fictibacillus halophilus</name>
    <dbReference type="NCBI Taxonomy" id="1610490"/>
    <lineage>
        <taxon>Bacteria</taxon>
        <taxon>Bacillati</taxon>
        <taxon>Bacillota</taxon>
        <taxon>Bacilli</taxon>
        <taxon>Bacillales</taxon>
        <taxon>Fictibacillaceae</taxon>
        <taxon>Fictibacillus</taxon>
    </lineage>
</organism>
<protein>
    <recommendedName>
        <fullName evidence="2">Copper amine oxidase-like N-terminal domain-containing protein</fullName>
    </recommendedName>
</protein>
<dbReference type="InterPro" id="IPR012854">
    <property type="entry name" value="Cu_amine_oxidase-like_N"/>
</dbReference>
<evidence type="ECO:0000259" key="2">
    <source>
        <dbReference type="Pfam" id="PF07833"/>
    </source>
</evidence>
<dbReference type="InterPro" id="IPR009003">
    <property type="entry name" value="Peptidase_S1_PA"/>
</dbReference>
<name>A0ABV2LEG9_9BACL</name>
<dbReference type="EMBL" id="JBEPMP010000001">
    <property type="protein sequence ID" value="MET3726985.1"/>
    <property type="molecule type" value="Genomic_DNA"/>
</dbReference>
<keyword evidence="1" id="KW-0645">Protease</keyword>
<proteinExistence type="predicted"/>
<dbReference type="Pfam" id="PF07833">
    <property type="entry name" value="Cu_amine_oxidN1"/>
    <property type="match status" value="1"/>
</dbReference>
<dbReference type="InterPro" id="IPR043504">
    <property type="entry name" value="Peptidase_S1_PA_chymotrypsin"/>
</dbReference>
<dbReference type="Proteomes" id="UP001549097">
    <property type="component" value="Unassembled WGS sequence"/>
</dbReference>
<gene>
    <name evidence="3" type="ORF">ABID52_000566</name>
</gene>
<comment type="caution">
    <text evidence="3">The sequence shown here is derived from an EMBL/GenBank/DDBJ whole genome shotgun (WGS) entry which is preliminary data.</text>
</comment>
<reference evidence="3 4" key="1">
    <citation type="submission" date="2024-06" db="EMBL/GenBank/DDBJ databases">
        <title>Genomic Encyclopedia of Type Strains, Phase IV (KMG-IV): sequencing the most valuable type-strain genomes for metagenomic binning, comparative biology and taxonomic classification.</title>
        <authorList>
            <person name="Goeker M."/>
        </authorList>
    </citation>
    <scope>NUCLEOTIDE SEQUENCE [LARGE SCALE GENOMIC DNA]</scope>
    <source>
        <strain evidence="3 4">DSM 100124</strain>
    </source>
</reference>